<organism evidence="1 2">
    <name type="scientific">Aspergillus avenaceus</name>
    <dbReference type="NCBI Taxonomy" id="36643"/>
    <lineage>
        <taxon>Eukaryota</taxon>
        <taxon>Fungi</taxon>
        <taxon>Dikarya</taxon>
        <taxon>Ascomycota</taxon>
        <taxon>Pezizomycotina</taxon>
        <taxon>Eurotiomycetes</taxon>
        <taxon>Eurotiomycetidae</taxon>
        <taxon>Eurotiales</taxon>
        <taxon>Aspergillaceae</taxon>
        <taxon>Aspergillus</taxon>
        <taxon>Aspergillus subgen. Circumdati</taxon>
    </lineage>
</organism>
<evidence type="ECO:0000313" key="2">
    <source>
        <dbReference type="Proteomes" id="UP000325780"/>
    </source>
</evidence>
<dbReference type="PANTHER" id="PTHR34365">
    <property type="entry name" value="ENOLASE (DUF1399)"/>
    <property type="match status" value="1"/>
</dbReference>
<sequence length="324" mass="37337">MVWHAFLLNPRDFEWYCITHRLERICKVPFPWLHIVCFSPSIPQQTYLIVETQHKVINSRDYTYKLSKSHQSILRDMHLEPDLFDALTEVGKRDSHASNIFSQYGTGKRKAATSNYRGNILSHSEIVFAKTVETAISQAGENKPLVDNVIRQAAFVNKMHSHLWIRSPAVEGTVRRAIGRYEKFLQLFQDYPHATLVPTLDIDLIWHTHLCDPEQYRACFLQKVGRVVDHDDKIGKPILDKSFVQMQEMFNVRFGQSYDICLCWDCEAILSAVETLDGIGDMNSIDDLETGVDSAMDNVENDLRYYRAVEIARRKGIGLPICET</sequence>
<dbReference type="Pfam" id="PF07173">
    <property type="entry name" value="GRDP-like"/>
    <property type="match status" value="1"/>
</dbReference>
<gene>
    <name evidence="1" type="ORF">BDV25DRAFT_150934</name>
</gene>
<name>A0A5N6U1D2_ASPAV</name>
<dbReference type="EMBL" id="ML742052">
    <property type="protein sequence ID" value="KAE8152477.1"/>
    <property type="molecule type" value="Genomic_DNA"/>
</dbReference>
<reference evidence="1 2" key="1">
    <citation type="submission" date="2019-04" db="EMBL/GenBank/DDBJ databases">
        <title>Friends and foes A comparative genomics study of 23 Aspergillus species from section Flavi.</title>
        <authorList>
            <consortium name="DOE Joint Genome Institute"/>
            <person name="Kjaerbolling I."/>
            <person name="Vesth T."/>
            <person name="Frisvad J.C."/>
            <person name="Nybo J.L."/>
            <person name="Theobald S."/>
            <person name="Kildgaard S."/>
            <person name="Isbrandt T."/>
            <person name="Kuo A."/>
            <person name="Sato A."/>
            <person name="Lyhne E.K."/>
            <person name="Kogle M.E."/>
            <person name="Wiebenga A."/>
            <person name="Kun R.S."/>
            <person name="Lubbers R.J."/>
            <person name="Makela M.R."/>
            <person name="Barry K."/>
            <person name="Chovatia M."/>
            <person name="Clum A."/>
            <person name="Daum C."/>
            <person name="Haridas S."/>
            <person name="He G."/>
            <person name="LaButti K."/>
            <person name="Lipzen A."/>
            <person name="Mondo S."/>
            <person name="Riley R."/>
            <person name="Salamov A."/>
            <person name="Simmons B.A."/>
            <person name="Magnuson J.K."/>
            <person name="Henrissat B."/>
            <person name="Mortensen U.H."/>
            <person name="Larsen T.O."/>
            <person name="Devries R.P."/>
            <person name="Grigoriev I.V."/>
            <person name="Machida M."/>
            <person name="Baker S.E."/>
            <person name="Andersen M.R."/>
        </authorList>
    </citation>
    <scope>NUCLEOTIDE SEQUENCE [LARGE SCALE GENOMIC DNA]</scope>
    <source>
        <strain evidence="1 2">IBT 18842</strain>
    </source>
</reference>
<accession>A0A5N6U1D2</accession>
<keyword evidence="2" id="KW-1185">Reference proteome</keyword>
<dbReference type="PANTHER" id="PTHR34365:SF7">
    <property type="entry name" value="GLYCINE-RICH DOMAIN-CONTAINING PROTEIN 1"/>
    <property type="match status" value="1"/>
</dbReference>
<dbReference type="OrthoDB" id="2684236at2759"/>
<dbReference type="AlphaFoldDB" id="A0A5N6U1D2"/>
<protein>
    <submittedName>
        <fullName evidence="1">Uncharacterized protein</fullName>
    </submittedName>
</protein>
<proteinExistence type="predicted"/>
<dbReference type="Proteomes" id="UP000325780">
    <property type="component" value="Unassembled WGS sequence"/>
</dbReference>
<dbReference type="InterPro" id="IPR009836">
    <property type="entry name" value="GRDP-like"/>
</dbReference>
<evidence type="ECO:0000313" key="1">
    <source>
        <dbReference type="EMBL" id="KAE8152477.1"/>
    </source>
</evidence>